<evidence type="ECO:0000256" key="2">
    <source>
        <dbReference type="RuleBase" id="RU003749"/>
    </source>
</evidence>
<reference evidence="5" key="1">
    <citation type="submission" date="2018-02" db="EMBL/GenBank/DDBJ databases">
        <authorList>
            <person name="Hausmann B."/>
        </authorList>
    </citation>
    <scope>NUCLEOTIDE SEQUENCE [LARGE SCALE GENOMIC DNA]</scope>
    <source>
        <strain evidence="5">Peat soil MAG SbA5</strain>
    </source>
</reference>
<gene>
    <name evidence="4" type="ORF">SBA5_170024</name>
</gene>
<evidence type="ECO:0000256" key="1">
    <source>
        <dbReference type="ARBA" id="ARBA00009013"/>
    </source>
</evidence>
<dbReference type="Gene3D" id="3.30.750.24">
    <property type="entry name" value="STAS domain"/>
    <property type="match status" value="1"/>
</dbReference>
<organism evidence="4 5">
    <name type="scientific">Candidatus Sulfuritelmatomonas gaucii</name>
    <dbReference type="NCBI Taxonomy" id="2043161"/>
    <lineage>
        <taxon>Bacteria</taxon>
        <taxon>Pseudomonadati</taxon>
        <taxon>Acidobacteriota</taxon>
        <taxon>Terriglobia</taxon>
        <taxon>Terriglobales</taxon>
        <taxon>Acidobacteriaceae</taxon>
        <taxon>Candidatus Sulfuritelmatomonas</taxon>
    </lineage>
</organism>
<dbReference type="CDD" id="cd07043">
    <property type="entry name" value="STAS_anti-anti-sigma_factors"/>
    <property type="match status" value="1"/>
</dbReference>
<evidence type="ECO:0000259" key="3">
    <source>
        <dbReference type="PROSITE" id="PS50801"/>
    </source>
</evidence>
<evidence type="ECO:0000313" key="5">
    <source>
        <dbReference type="Proteomes" id="UP000239735"/>
    </source>
</evidence>
<dbReference type="GO" id="GO:0043856">
    <property type="term" value="F:anti-sigma factor antagonist activity"/>
    <property type="evidence" value="ECO:0007669"/>
    <property type="project" value="InterPro"/>
</dbReference>
<comment type="similarity">
    <text evidence="1 2">Belongs to the anti-sigma-factor antagonist family.</text>
</comment>
<dbReference type="Proteomes" id="UP000239735">
    <property type="component" value="Unassembled WGS sequence"/>
</dbReference>
<dbReference type="PROSITE" id="PS50801">
    <property type="entry name" value="STAS"/>
    <property type="match status" value="1"/>
</dbReference>
<evidence type="ECO:0000313" key="4">
    <source>
        <dbReference type="EMBL" id="SPE18771.1"/>
    </source>
</evidence>
<sequence length="135" mass="14798">MAVSTFAWQTWNSSPFNIERASGSAPGTIILRFHGPFTVRDAYTNLPPLALNKILELEPTPGEDPPVKNILDLSDCPYMDSSGLGMIVTHHVRCQKKGVRMIAAAMSPRVRQVFQLTKMDSIITIAASVEEAEAN</sequence>
<dbReference type="PANTHER" id="PTHR33495:SF2">
    <property type="entry name" value="ANTI-SIGMA FACTOR ANTAGONIST TM_1081-RELATED"/>
    <property type="match status" value="1"/>
</dbReference>
<accession>A0A2N9L6A4</accession>
<proteinExistence type="inferred from homology"/>
<dbReference type="InterPro" id="IPR002645">
    <property type="entry name" value="STAS_dom"/>
</dbReference>
<feature type="domain" description="STAS" evidence="3">
    <location>
        <begin position="18"/>
        <end position="135"/>
    </location>
</feature>
<dbReference type="EMBL" id="OKRB01000072">
    <property type="protein sequence ID" value="SPE18771.1"/>
    <property type="molecule type" value="Genomic_DNA"/>
</dbReference>
<dbReference type="NCBIfam" id="TIGR00377">
    <property type="entry name" value="ant_ant_sig"/>
    <property type="match status" value="1"/>
</dbReference>
<dbReference type="Pfam" id="PF01740">
    <property type="entry name" value="STAS"/>
    <property type="match status" value="1"/>
</dbReference>
<name>A0A2N9L6A4_9BACT</name>
<protein>
    <recommendedName>
        <fullName evidence="2">Anti-sigma factor antagonist</fullName>
    </recommendedName>
</protein>
<dbReference type="InterPro" id="IPR036513">
    <property type="entry name" value="STAS_dom_sf"/>
</dbReference>
<dbReference type="InterPro" id="IPR003658">
    <property type="entry name" value="Anti-sigma_ant"/>
</dbReference>
<dbReference type="SUPFAM" id="SSF52091">
    <property type="entry name" value="SpoIIaa-like"/>
    <property type="match status" value="1"/>
</dbReference>
<dbReference type="AlphaFoldDB" id="A0A2N9L6A4"/>
<dbReference type="PANTHER" id="PTHR33495">
    <property type="entry name" value="ANTI-SIGMA FACTOR ANTAGONIST TM_1081-RELATED-RELATED"/>
    <property type="match status" value="1"/>
</dbReference>